<organism evidence="6 7">
    <name type="scientific">Actinoplanes derwentensis</name>
    <dbReference type="NCBI Taxonomy" id="113562"/>
    <lineage>
        <taxon>Bacteria</taxon>
        <taxon>Bacillati</taxon>
        <taxon>Actinomycetota</taxon>
        <taxon>Actinomycetes</taxon>
        <taxon>Micromonosporales</taxon>
        <taxon>Micromonosporaceae</taxon>
        <taxon>Actinoplanes</taxon>
    </lineage>
</organism>
<dbReference type="AlphaFoldDB" id="A0A1H2D523"/>
<proteinExistence type="predicted"/>
<dbReference type="EMBL" id="LT629758">
    <property type="protein sequence ID" value="SDT77657.1"/>
    <property type="molecule type" value="Genomic_DNA"/>
</dbReference>
<dbReference type="SMART" id="SM00347">
    <property type="entry name" value="HTH_MARR"/>
    <property type="match status" value="1"/>
</dbReference>
<sequence length="176" mass="19071">MADSLFKPGPRARVLLLLRSYTDAHVELTRHLARELGVQPNDAVAIAEILWAESTESPLSPARLADRIGFTSGATANLLNRLETAGLVARSREDSDRRVIRLRLTPQARTRTEEFFVPTGERVDRVLNGYDDDTLGQMEQLLTDVVEATAARNAGLRAGPGTQAAGTLPALGRPGC</sequence>
<gene>
    <name evidence="6" type="ORF">SAMN04489716_8050</name>
</gene>
<keyword evidence="3" id="KW-0804">Transcription</keyword>
<dbReference type="PANTHER" id="PTHR33164">
    <property type="entry name" value="TRANSCRIPTIONAL REGULATOR, MARR FAMILY"/>
    <property type="match status" value="1"/>
</dbReference>
<evidence type="ECO:0000259" key="5">
    <source>
        <dbReference type="PROSITE" id="PS50995"/>
    </source>
</evidence>
<dbReference type="RefSeq" id="WP_092553494.1">
    <property type="nucleotide sequence ID" value="NZ_BOMJ01000051.1"/>
</dbReference>
<dbReference type="InterPro" id="IPR023187">
    <property type="entry name" value="Tscrpt_reg_MarR-type_CS"/>
</dbReference>
<dbReference type="PANTHER" id="PTHR33164:SF106">
    <property type="entry name" value="TRANSCRIPTIONAL REGULATORY PROTEIN"/>
    <property type="match status" value="1"/>
</dbReference>
<dbReference type="InterPro" id="IPR036388">
    <property type="entry name" value="WH-like_DNA-bd_sf"/>
</dbReference>
<dbReference type="InterPro" id="IPR036390">
    <property type="entry name" value="WH_DNA-bd_sf"/>
</dbReference>
<dbReference type="PRINTS" id="PR00598">
    <property type="entry name" value="HTHMARR"/>
</dbReference>
<name>A0A1H2D523_9ACTN</name>
<evidence type="ECO:0000256" key="3">
    <source>
        <dbReference type="ARBA" id="ARBA00023163"/>
    </source>
</evidence>
<feature type="region of interest" description="Disordered" evidence="4">
    <location>
        <begin position="157"/>
        <end position="176"/>
    </location>
</feature>
<dbReference type="Proteomes" id="UP000198688">
    <property type="component" value="Chromosome I"/>
</dbReference>
<dbReference type="PROSITE" id="PS50995">
    <property type="entry name" value="HTH_MARR_2"/>
    <property type="match status" value="1"/>
</dbReference>
<feature type="domain" description="HTH marR-type" evidence="5">
    <location>
        <begin position="11"/>
        <end position="147"/>
    </location>
</feature>
<dbReference type="GO" id="GO:0003677">
    <property type="term" value="F:DNA binding"/>
    <property type="evidence" value="ECO:0007669"/>
    <property type="project" value="UniProtKB-KW"/>
</dbReference>
<reference evidence="6 7" key="1">
    <citation type="submission" date="2016-10" db="EMBL/GenBank/DDBJ databases">
        <authorList>
            <person name="de Groot N.N."/>
        </authorList>
    </citation>
    <scope>NUCLEOTIDE SEQUENCE [LARGE SCALE GENOMIC DNA]</scope>
    <source>
        <strain evidence="6 7">DSM 43941</strain>
    </source>
</reference>
<dbReference type="STRING" id="113562.SAMN04489716_8050"/>
<dbReference type="GO" id="GO:0003700">
    <property type="term" value="F:DNA-binding transcription factor activity"/>
    <property type="evidence" value="ECO:0007669"/>
    <property type="project" value="InterPro"/>
</dbReference>
<evidence type="ECO:0000256" key="2">
    <source>
        <dbReference type="ARBA" id="ARBA00023125"/>
    </source>
</evidence>
<keyword evidence="7" id="KW-1185">Reference proteome</keyword>
<evidence type="ECO:0000256" key="1">
    <source>
        <dbReference type="ARBA" id="ARBA00023015"/>
    </source>
</evidence>
<dbReference type="SUPFAM" id="SSF46785">
    <property type="entry name" value="Winged helix' DNA-binding domain"/>
    <property type="match status" value="1"/>
</dbReference>
<dbReference type="GO" id="GO:0006950">
    <property type="term" value="P:response to stress"/>
    <property type="evidence" value="ECO:0007669"/>
    <property type="project" value="TreeGrafter"/>
</dbReference>
<evidence type="ECO:0000313" key="7">
    <source>
        <dbReference type="Proteomes" id="UP000198688"/>
    </source>
</evidence>
<keyword evidence="1" id="KW-0805">Transcription regulation</keyword>
<dbReference type="InterPro" id="IPR000835">
    <property type="entry name" value="HTH_MarR-typ"/>
</dbReference>
<dbReference type="PROSITE" id="PS01117">
    <property type="entry name" value="HTH_MARR_1"/>
    <property type="match status" value="1"/>
</dbReference>
<evidence type="ECO:0000313" key="6">
    <source>
        <dbReference type="EMBL" id="SDT77657.1"/>
    </source>
</evidence>
<keyword evidence="2 6" id="KW-0238">DNA-binding</keyword>
<evidence type="ECO:0000256" key="4">
    <source>
        <dbReference type="SAM" id="MobiDB-lite"/>
    </source>
</evidence>
<dbReference type="Gene3D" id="1.10.10.10">
    <property type="entry name" value="Winged helix-like DNA-binding domain superfamily/Winged helix DNA-binding domain"/>
    <property type="match status" value="1"/>
</dbReference>
<dbReference type="OrthoDB" id="3173926at2"/>
<dbReference type="Pfam" id="PF12802">
    <property type="entry name" value="MarR_2"/>
    <property type="match status" value="1"/>
</dbReference>
<dbReference type="InterPro" id="IPR039422">
    <property type="entry name" value="MarR/SlyA-like"/>
</dbReference>
<accession>A0A1H2D523</accession>
<protein>
    <submittedName>
        <fullName evidence="6">DNA-binding transcriptional regulator, MarR family</fullName>
    </submittedName>
</protein>